<sequence length="296" mass="33064">MRDNPFKDSDPDAIFGPRAEVFMSPDVSEVTVPLRAVAATTHVSHLHQLGSSETYPHTQTPHKKLDFWEDWLVKSYAEESVADHMAFFDHWLKGIDNGIMDKPPVRLEMRTGNGASSIQEEDEWPIARTRYTTWHFDAAPSDWSGDGFPRISPTPPSEEARTSCSAEVQLADPTLGPESLRGDAESTATDSRTTGVSFISDPMTEDHALAGYGKVKLWVSADREDMDDLRLTPRHRREERKSRLLRSHDDGPQDPPLPGGQGLAQGVAPQARPRAQHRIRTETHPPHGRPRSAGRR</sequence>
<proteinExistence type="predicted"/>
<dbReference type="Proteomes" id="UP001500403">
    <property type="component" value="Unassembled WGS sequence"/>
</dbReference>
<dbReference type="SUPFAM" id="SSF53474">
    <property type="entry name" value="alpha/beta-Hydrolases"/>
    <property type="match status" value="1"/>
</dbReference>
<evidence type="ECO:0000259" key="2">
    <source>
        <dbReference type="SMART" id="SM00939"/>
    </source>
</evidence>
<feature type="compositionally biased region" description="Basic and acidic residues" evidence="1">
    <location>
        <begin position="239"/>
        <end position="251"/>
    </location>
</feature>
<dbReference type="InterPro" id="IPR013736">
    <property type="entry name" value="Xaa-Pro_dipept_C"/>
</dbReference>
<evidence type="ECO:0000313" key="4">
    <source>
        <dbReference type="Proteomes" id="UP001500403"/>
    </source>
</evidence>
<dbReference type="EMBL" id="BAAAUD010000060">
    <property type="protein sequence ID" value="GAA2967164.1"/>
    <property type="molecule type" value="Genomic_DNA"/>
</dbReference>
<evidence type="ECO:0000313" key="3">
    <source>
        <dbReference type="EMBL" id="GAA2967164.1"/>
    </source>
</evidence>
<organism evidence="3 4">
    <name type="scientific">Streptomyces enissocaesilis</name>
    <dbReference type="NCBI Taxonomy" id="332589"/>
    <lineage>
        <taxon>Bacteria</taxon>
        <taxon>Bacillati</taxon>
        <taxon>Actinomycetota</taxon>
        <taxon>Actinomycetes</taxon>
        <taxon>Kitasatosporales</taxon>
        <taxon>Streptomycetaceae</taxon>
        <taxon>Streptomyces</taxon>
        <taxon>Streptomyces rochei group</taxon>
    </lineage>
</organism>
<evidence type="ECO:0000256" key="1">
    <source>
        <dbReference type="SAM" id="MobiDB-lite"/>
    </source>
</evidence>
<feature type="compositionally biased region" description="Basic residues" evidence="1">
    <location>
        <begin position="286"/>
        <end position="296"/>
    </location>
</feature>
<dbReference type="SUPFAM" id="SSF49785">
    <property type="entry name" value="Galactose-binding domain-like"/>
    <property type="match status" value="1"/>
</dbReference>
<feature type="region of interest" description="Disordered" evidence="1">
    <location>
        <begin position="230"/>
        <end position="296"/>
    </location>
</feature>
<reference evidence="3 4" key="1">
    <citation type="journal article" date="2019" name="Int. J. Syst. Evol. Microbiol.">
        <title>The Global Catalogue of Microorganisms (GCM) 10K type strain sequencing project: providing services to taxonomists for standard genome sequencing and annotation.</title>
        <authorList>
            <consortium name="The Broad Institute Genomics Platform"/>
            <consortium name="The Broad Institute Genome Sequencing Center for Infectious Disease"/>
            <person name="Wu L."/>
            <person name="Ma J."/>
        </authorList>
    </citation>
    <scope>NUCLEOTIDE SEQUENCE [LARGE SCALE GENOMIC DNA]</scope>
    <source>
        <strain evidence="3 4">JCM 9088</strain>
    </source>
</reference>
<name>A0ABN3XPF2_9ACTN</name>
<keyword evidence="4" id="KW-1185">Reference proteome</keyword>
<accession>A0ABN3XPF2</accession>
<gene>
    <name evidence="3" type="ORF">GCM10010446_61130</name>
</gene>
<feature type="region of interest" description="Disordered" evidence="1">
    <location>
        <begin position="142"/>
        <end position="199"/>
    </location>
</feature>
<dbReference type="InterPro" id="IPR008979">
    <property type="entry name" value="Galactose-bd-like_sf"/>
</dbReference>
<dbReference type="Pfam" id="PF08530">
    <property type="entry name" value="PepX_C"/>
    <property type="match status" value="1"/>
</dbReference>
<feature type="domain" description="Xaa-Pro dipeptidyl-peptidase C-terminal" evidence="2">
    <location>
        <begin position="85"/>
        <end position="289"/>
    </location>
</feature>
<dbReference type="InterPro" id="IPR029058">
    <property type="entry name" value="AB_hydrolase_fold"/>
</dbReference>
<dbReference type="Gene3D" id="3.40.50.1820">
    <property type="entry name" value="alpha/beta hydrolase"/>
    <property type="match status" value="1"/>
</dbReference>
<dbReference type="Gene3D" id="2.60.120.260">
    <property type="entry name" value="Galactose-binding domain-like"/>
    <property type="match status" value="1"/>
</dbReference>
<dbReference type="SMART" id="SM00939">
    <property type="entry name" value="PepX_C"/>
    <property type="match status" value="1"/>
</dbReference>
<comment type="caution">
    <text evidence="3">The sequence shown here is derived from an EMBL/GenBank/DDBJ whole genome shotgun (WGS) entry which is preliminary data.</text>
</comment>
<protein>
    <recommendedName>
        <fullName evidence="2">Xaa-Pro dipeptidyl-peptidase C-terminal domain-containing protein</fullName>
    </recommendedName>
</protein>
<feature type="compositionally biased region" description="Polar residues" evidence="1">
    <location>
        <begin position="186"/>
        <end position="197"/>
    </location>
</feature>